<proteinExistence type="predicted"/>
<feature type="region of interest" description="Disordered" evidence="1">
    <location>
        <begin position="1"/>
        <end position="22"/>
    </location>
</feature>
<evidence type="ECO:0000313" key="2">
    <source>
        <dbReference type="EMBL" id="KIY02325.1"/>
    </source>
</evidence>
<dbReference type="PANTHER" id="PTHR14614">
    <property type="entry name" value="HEPATOCELLULAR CARCINOMA-ASSOCIATED ANTIGEN"/>
    <property type="match status" value="1"/>
</dbReference>
<dbReference type="VEuPathDB" id="FungiDB:Z520_02463"/>
<dbReference type="OrthoDB" id="433955at2759"/>
<dbReference type="InterPro" id="IPR029063">
    <property type="entry name" value="SAM-dependent_MTases_sf"/>
</dbReference>
<evidence type="ECO:0000256" key="1">
    <source>
        <dbReference type="SAM" id="MobiDB-lite"/>
    </source>
</evidence>
<dbReference type="InterPro" id="IPR019410">
    <property type="entry name" value="Methyltransf_16"/>
</dbReference>
<dbReference type="GO" id="GO:0005829">
    <property type="term" value="C:cytosol"/>
    <property type="evidence" value="ECO:0007669"/>
    <property type="project" value="TreeGrafter"/>
</dbReference>
<dbReference type="EMBL" id="KN848064">
    <property type="protein sequence ID" value="KIY02325.1"/>
    <property type="molecule type" value="Genomic_DNA"/>
</dbReference>
<name>A0A0D2KFT5_9EURO</name>
<dbReference type="GeneID" id="27708209"/>
<dbReference type="PANTHER" id="PTHR14614:SF156">
    <property type="entry name" value="PROTEIN-LYSINE N-METHYLTRANSFERASE EFM2"/>
    <property type="match status" value="1"/>
</dbReference>
<reference evidence="2 3" key="1">
    <citation type="submission" date="2015-01" db="EMBL/GenBank/DDBJ databases">
        <title>The Genome Sequence of Fonsecaea multimorphosa CBS 102226.</title>
        <authorList>
            <consortium name="The Broad Institute Genomics Platform"/>
            <person name="Cuomo C."/>
            <person name="de Hoog S."/>
            <person name="Gorbushina A."/>
            <person name="Stielow B."/>
            <person name="Teixiera M."/>
            <person name="Abouelleil A."/>
            <person name="Chapman S.B."/>
            <person name="Priest M."/>
            <person name="Young S.K."/>
            <person name="Wortman J."/>
            <person name="Nusbaum C."/>
            <person name="Birren B."/>
        </authorList>
    </citation>
    <scope>NUCLEOTIDE SEQUENCE [LARGE SCALE GENOMIC DNA]</scope>
    <source>
        <strain evidence="2 3">CBS 102226</strain>
    </source>
</reference>
<dbReference type="Pfam" id="PF10294">
    <property type="entry name" value="Methyltransf_16"/>
    <property type="match status" value="1"/>
</dbReference>
<protein>
    <submittedName>
        <fullName evidence="2">Uncharacterized protein</fullName>
    </submittedName>
</protein>
<sequence length="356" mass="39983">MRVNPPGSRICRQTPETSTSNVTHVQINDEAAAGALEEPMMLHVHDLPQLYQRPSASALLHVLDLLVSEPPSFSSPGNVSRPKISEEGVPRYLTSIVSSGLSWIVDEDQRDAIWGAASARLSERSGRNAMPAMTRSFEINDGLTVNLHEPTLTEDNLGLKTWTSSVLLSRRLQDCRRYIPGEATRVLELGAGTGLVGIAAACIWKTHVLLTDLPEILPNLQRNLEQNQELITRSCGSYESRALDWADEMDSPQRDEDKFMVIVAADPIYSAEHPKMLVDAVSRWICSSSEARFIVELPLRDRYDKERQNLRNTLQQQMFELIVEGTEVGFDDWYQRDGSPSEVTCWWSIWRPIVGV</sequence>
<dbReference type="Gene3D" id="3.40.50.150">
    <property type="entry name" value="Vaccinia Virus protein VP39"/>
    <property type="match status" value="1"/>
</dbReference>
<dbReference type="RefSeq" id="XP_016636447.1">
    <property type="nucleotide sequence ID" value="XM_016772977.1"/>
</dbReference>
<accession>A0A0D2KFT5</accession>
<dbReference type="Proteomes" id="UP000053411">
    <property type="component" value="Unassembled WGS sequence"/>
</dbReference>
<dbReference type="SUPFAM" id="SSF53335">
    <property type="entry name" value="S-adenosyl-L-methionine-dependent methyltransferases"/>
    <property type="match status" value="1"/>
</dbReference>
<keyword evidence="3" id="KW-1185">Reference proteome</keyword>
<dbReference type="GO" id="GO:0008757">
    <property type="term" value="F:S-adenosylmethionine-dependent methyltransferase activity"/>
    <property type="evidence" value="ECO:0007669"/>
    <property type="project" value="UniProtKB-ARBA"/>
</dbReference>
<evidence type="ECO:0000313" key="3">
    <source>
        <dbReference type="Proteomes" id="UP000053411"/>
    </source>
</evidence>
<organism evidence="2 3">
    <name type="scientific">Fonsecaea multimorphosa CBS 102226</name>
    <dbReference type="NCBI Taxonomy" id="1442371"/>
    <lineage>
        <taxon>Eukaryota</taxon>
        <taxon>Fungi</taxon>
        <taxon>Dikarya</taxon>
        <taxon>Ascomycota</taxon>
        <taxon>Pezizomycotina</taxon>
        <taxon>Eurotiomycetes</taxon>
        <taxon>Chaetothyriomycetidae</taxon>
        <taxon>Chaetothyriales</taxon>
        <taxon>Herpotrichiellaceae</taxon>
        <taxon>Fonsecaea</taxon>
    </lineage>
</organism>
<dbReference type="CDD" id="cd02440">
    <property type="entry name" value="AdoMet_MTases"/>
    <property type="match status" value="1"/>
</dbReference>
<dbReference type="AlphaFoldDB" id="A0A0D2KFT5"/>
<dbReference type="STRING" id="1442371.A0A0D2KFT5"/>
<gene>
    <name evidence="2" type="ORF">Z520_02463</name>
</gene>